<keyword evidence="1 7" id="KW-0806">Transcription termination</keyword>
<dbReference type="PROSITE" id="PS50084">
    <property type="entry name" value="KH_TYPE_1"/>
    <property type="match status" value="1"/>
</dbReference>
<dbReference type="PANTHER" id="PTHR22648">
    <property type="entry name" value="TRANSCRIPTION TERMINATION FACTOR NUSA"/>
    <property type="match status" value="1"/>
</dbReference>
<comment type="subunit">
    <text evidence="7">Monomer. Binds directly to the core enzyme of the DNA-dependent RNA polymerase and to nascent RNA.</text>
</comment>
<keyword evidence="3 7" id="KW-0889">Transcription antitermination</keyword>
<protein>
    <recommendedName>
        <fullName evidence="7">Transcription termination/antitermination protein NusA</fullName>
    </recommendedName>
</protein>
<dbReference type="Pfam" id="PF14520">
    <property type="entry name" value="HHH_5"/>
    <property type="match status" value="1"/>
</dbReference>
<dbReference type="InterPro" id="IPR004087">
    <property type="entry name" value="KH_dom"/>
</dbReference>
<keyword evidence="10" id="KW-0251">Elongation factor</keyword>
<dbReference type="GO" id="GO:0000166">
    <property type="term" value="F:nucleotide binding"/>
    <property type="evidence" value="ECO:0007669"/>
    <property type="project" value="InterPro"/>
</dbReference>
<comment type="function">
    <text evidence="7">Participates in both transcription termination and antitermination.</text>
</comment>
<dbReference type="Pfam" id="PF13184">
    <property type="entry name" value="KH_NusA_1st"/>
    <property type="match status" value="1"/>
</dbReference>
<evidence type="ECO:0000256" key="1">
    <source>
        <dbReference type="ARBA" id="ARBA00022472"/>
    </source>
</evidence>
<dbReference type="GO" id="GO:0005829">
    <property type="term" value="C:cytosol"/>
    <property type="evidence" value="ECO:0007669"/>
    <property type="project" value="TreeGrafter"/>
</dbReference>
<dbReference type="HOGENOM" id="CLU_029242_0_0_0"/>
<dbReference type="AlphaFoldDB" id="A0A081C376"/>
<dbReference type="GO" id="GO:0003746">
    <property type="term" value="F:translation elongation factor activity"/>
    <property type="evidence" value="ECO:0007669"/>
    <property type="project" value="UniProtKB-KW"/>
</dbReference>
<dbReference type="Gene3D" id="3.30.1480.10">
    <property type="entry name" value="NusA, N-terminal domain"/>
    <property type="match status" value="1"/>
</dbReference>
<evidence type="ECO:0000256" key="7">
    <source>
        <dbReference type="HAMAP-Rule" id="MF_00945"/>
    </source>
</evidence>
<accession>A0A081C376</accession>
<proteinExistence type="inferred from homology"/>
<evidence type="ECO:0000256" key="8">
    <source>
        <dbReference type="SAM" id="MobiDB-lite"/>
    </source>
</evidence>
<dbReference type="InterPro" id="IPR013735">
    <property type="entry name" value="TF_NusA_N"/>
</dbReference>
<dbReference type="InterPro" id="IPR036555">
    <property type="entry name" value="NusA_N_sf"/>
</dbReference>
<dbReference type="Gene3D" id="2.40.50.140">
    <property type="entry name" value="Nucleic acid-binding proteins"/>
    <property type="match status" value="1"/>
</dbReference>
<dbReference type="InterPro" id="IPR030842">
    <property type="entry name" value="TF_NusA_bacterial"/>
</dbReference>
<keyword evidence="11" id="KW-1185">Reference proteome</keyword>
<dbReference type="InterPro" id="IPR058582">
    <property type="entry name" value="KH_NusA_2nd"/>
</dbReference>
<dbReference type="GO" id="GO:0031564">
    <property type="term" value="P:transcription antitermination"/>
    <property type="evidence" value="ECO:0007669"/>
    <property type="project" value="UniProtKB-UniRule"/>
</dbReference>
<dbReference type="Pfam" id="PF08529">
    <property type="entry name" value="NusA_N"/>
    <property type="match status" value="1"/>
</dbReference>
<dbReference type="Pfam" id="PF26594">
    <property type="entry name" value="KH_NusA_2nd"/>
    <property type="match status" value="1"/>
</dbReference>
<dbReference type="GO" id="GO:0003700">
    <property type="term" value="F:DNA-binding transcription factor activity"/>
    <property type="evidence" value="ECO:0007669"/>
    <property type="project" value="InterPro"/>
</dbReference>
<dbReference type="SMART" id="SM00316">
    <property type="entry name" value="S1"/>
    <property type="match status" value="1"/>
</dbReference>
<evidence type="ECO:0000256" key="6">
    <source>
        <dbReference type="ARBA" id="ARBA00023163"/>
    </source>
</evidence>
<evidence type="ECO:0000256" key="2">
    <source>
        <dbReference type="ARBA" id="ARBA00022490"/>
    </source>
</evidence>
<dbReference type="HAMAP" id="MF_00945_B">
    <property type="entry name" value="NusA_B"/>
    <property type="match status" value="1"/>
</dbReference>
<keyword evidence="10" id="KW-0648">Protein biosynthesis</keyword>
<dbReference type="InterPro" id="IPR025249">
    <property type="entry name" value="TF_NusA_KH_1st"/>
</dbReference>
<keyword evidence="5 7" id="KW-0805">Transcription regulation</keyword>
<gene>
    <name evidence="7" type="primary">nusA</name>
    <name evidence="10" type="ORF">U27_06007</name>
</gene>
<feature type="region of interest" description="Disordered" evidence="8">
    <location>
        <begin position="400"/>
        <end position="441"/>
    </location>
</feature>
<dbReference type="CDD" id="cd04455">
    <property type="entry name" value="S1_NusA"/>
    <property type="match status" value="1"/>
</dbReference>
<dbReference type="EMBL" id="DF820469">
    <property type="protein sequence ID" value="GAK59031.1"/>
    <property type="molecule type" value="Genomic_DNA"/>
</dbReference>
<evidence type="ECO:0000313" key="11">
    <source>
        <dbReference type="Proteomes" id="UP000030661"/>
    </source>
</evidence>
<dbReference type="SUPFAM" id="SSF54814">
    <property type="entry name" value="Prokaryotic type KH domain (KH-domain type II)"/>
    <property type="match status" value="2"/>
</dbReference>
<organism evidence="10">
    <name type="scientific">Vecturithrix granuli</name>
    <dbReference type="NCBI Taxonomy" id="1499967"/>
    <lineage>
        <taxon>Bacteria</taxon>
        <taxon>Candidatus Moduliflexota</taxon>
        <taxon>Candidatus Vecturitrichia</taxon>
        <taxon>Candidatus Vecturitrichales</taxon>
        <taxon>Candidatus Vecturitrichaceae</taxon>
        <taxon>Candidatus Vecturithrix</taxon>
    </lineage>
</organism>
<name>A0A081C376_VECG1</name>
<evidence type="ECO:0000256" key="5">
    <source>
        <dbReference type="ARBA" id="ARBA00023015"/>
    </source>
</evidence>
<dbReference type="CDD" id="cd22529">
    <property type="entry name" value="KH-II_NusA_rpt2"/>
    <property type="match status" value="1"/>
</dbReference>
<keyword evidence="6 7" id="KW-0804">Transcription</keyword>
<dbReference type="eggNOG" id="COG0195">
    <property type="taxonomic scope" value="Bacteria"/>
</dbReference>
<dbReference type="STRING" id="1499967.U27_06007"/>
<dbReference type="SUPFAM" id="SSF50249">
    <property type="entry name" value="Nucleic acid-binding proteins"/>
    <property type="match status" value="1"/>
</dbReference>
<feature type="domain" description="S1 motif" evidence="9">
    <location>
        <begin position="137"/>
        <end position="202"/>
    </location>
</feature>
<dbReference type="PANTHER" id="PTHR22648:SF0">
    <property type="entry name" value="TRANSCRIPTION TERMINATION_ANTITERMINATION PROTEIN NUSA"/>
    <property type="match status" value="1"/>
</dbReference>
<dbReference type="FunFam" id="3.30.300.20:FF:000002">
    <property type="entry name" value="Transcription termination/antitermination protein NusA"/>
    <property type="match status" value="1"/>
</dbReference>
<dbReference type="Pfam" id="PF00575">
    <property type="entry name" value="S1"/>
    <property type="match status" value="1"/>
</dbReference>
<dbReference type="CDD" id="cd02134">
    <property type="entry name" value="KH-II_NusA_rpt1"/>
    <property type="match status" value="1"/>
</dbReference>
<dbReference type="SUPFAM" id="SSF47794">
    <property type="entry name" value="Rad51 N-terminal domain-like"/>
    <property type="match status" value="1"/>
</dbReference>
<dbReference type="NCBIfam" id="TIGR01953">
    <property type="entry name" value="NusA"/>
    <property type="match status" value="1"/>
</dbReference>
<sequence length="516" mass="58248">MLENMNRELMQLLEQVAREKGLPLKVIVEAMITAIELAARKRDKAKFDVEYDEASGTIRLFEIKEVVETVINPRLEIDLAHARKIKPDAVLGDEVYIERDISELGRISAQKAKQIINQKVKEAEKQKVYDQFKDRIGDVILGVVQRIENGVVVSLGEAEAILPRREQIPGEFYKRGDKLRAYITEVKMGSSGKWPQIVLSRTCDDFLIRLFEIEVPEIAEGIVQIVGVAREPGNRAKIGVRSLDRNVDPVGACVGMRGARIQSIVRELRGEKIDIIEWSDDPALLASRAVTPAKVLTASVNKDEKSVDIVVEDDQLALAIGKRGQNAKLAVRLTKCRINITSESERRIVIQESFEKALTHAGLGESASQHVVTQTAFPIQNEQEDQEESEDIDDMYEQDDENDLYDRDDLDQTDKQDDENDLYEQDELDETEEQDDENDLYEQETDPLLMLGLEETTLDLLVESGFSSLEDIALSSVDDLTSIPGIDYRKALRLVEQARQLLEISQSQISEVRTDE</sequence>
<evidence type="ECO:0000259" key="9">
    <source>
        <dbReference type="PROSITE" id="PS50126"/>
    </source>
</evidence>
<keyword evidence="4 7" id="KW-0694">RNA-binding</keyword>
<feature type="compositionally biased region" description="Basic and acidic residues" evidence="8">
    <location>
        <begin position="404"/>
        <end position="415"/>
    </location>
</feature>
<dbReference type="InterPro" id="IPR012340">
    <property type="entry name" value="NA-bd_OB-fold"/>
</dbReference>
<dbReference type="InterPro" id="IPR010995">
    <property type="entry name" value="DNA_repair_Rad51/TF_NusA_a-hlx"/>
</dbReference>
<dbReference type="PROSITE" id="PS50126">
    <property type="entry name" value="S1"/>
    <property type="match status" value="1"/>
</dbReference>
<dbReference type="InterPro" id="IPR009019">
    <property type="entry name" value="KH_sf_prok-type"/>
</dbReference>
<dbReference type="InterPro" id="IPR010213">
    <property type="entry name" value="TF_NusA"/>
</dbReference>
<dbReference type="SMART" id="SM00322">
    <property type="entry name" value="KH"/>
    <property type="match status" value="2"/>
</dbReference>
<dbReference type="Gene3D" id="3.30.300.20">
    <property type="match status" value="2"/>
</dbReference>
<dbReference type="InterPro" id="IPR015946">
    <property type="entry name" value="KH_dom-like_a/b"/>
</dbReference>
<comment type="similarity">
    <text evidence="7">Belongs to the NusA family.</text>
</comment>
<keyword evidence="2 7" id="KW-0963">Cytoplasm</keyword>
<dbReference type="GO" id="GO:0006353">
    <property type="term" value="P:DNA-templated transcription termination"/>
    <property type="evidence" value="ECO:0007669"/>
    <property type="project" value="UniProtKB-UniRule"/>
</dbReference>
<dbReference type="Gene3D" id="1.10.150.20">
    <property type="entry name" value="5' to 3' exonuclease, C-terminal subdomain"/>
    <property type="match status" value="1"/>
</dbReference>
<feature type="compositionally biased region" description="Acidic residues" evidence="8">
    <location>
        <begin position="416"/>
        <end position="441"/>
    </location>
</feature>
<evidence type="ECO:0000256" key="4">
    <source>
        <dbReference type="ARBA" id="ARBA00022884"/>
    </source>
</evidence>
<dbReference type="InterPro" id="IPR003029">
    <property type="entry name" value="S1_domain"/>
</dbReference>
<dbReference type="GO" id="GO:0003723">
    <property type="term" value="F:RNA binding"/>
    <property type="evidence" value="ECO:0007669"/>
    <property type="project" value="UniProtKB-UniRule"/>
</dbReference>
<evidence type="ECO:0000313" key="10">
    <source>
        <dbReference type="EMBL" id="GAK59031.1"/>
    </source>
</evidence>
<reference evidence="10" key="1">
    <citation type="journal article" date="2015" name="PeerJ">
        <title>First genomic representation of candidate bacterial phylum KSB3 points to enhanced environmental sensing as a trigger of wastewater bulking.</title>
        <authorList>
            <person name="Sekiguchi Y."/>
            <person name="Ohashi A."/>
            <person name="Parks D.H."/>
            <person name="Yamauchi T."/>
            <person name="Tyson G.W."/>
            <person name="Hugenholtz P."/>
        </authorList>
    </citation>
    <scope>NUCLEOTIDE SEQUENCE [LARGE SCALE GENOMIC DNA]</scope>
</reference>
<dbReference type="SUPFAM" id="SSF69705">
    <property type="entry name" value="Transcription factor NusA, N-terminal domain"/>
    <property type="match status" value="1"/>
</dbReference>
<comment type="subcellular location">
    <subcellularLocation>
        <location evidence="7">Cytoplasm</location>
    </subcellularLocation>
</comment>
<dbReference type="Proteomes" id="UP000030661">
    <property type="component" value="Unassembled WGS sequence"/>
</dbReference>
<evidence type="ECO:0000256" key="3">
    <source>
        <dbReference type="ARBA" id="ARBA00022814"/>
    </source>
</evidence>